<sequence length="248" mass="26486">MRVLLTGLGRRRSRTLSGGLAMLGFDVRESDAEVDPPAAADVVLLDCGVIDAEVLAYCRRLRRQTQAPIIAVTQRVDLHAWLRGHDAGIDDYAVQPFGLQELAARLRLAVAPGRDQAAQPAAGANQGSASSASSGSSASPAPAARLVAGPLVIAEDARRVTVHGTRVDLRPKEYQLLVALVRRLGRVVPREELVATLWPAGWDGAERSLEVHVASLRSKIALPGMISTVRGVGYRMVTPESFHRLTAA</sequence>
<dbReference type="InterPro" id="IPR036388">
    <property type="entry name" value="WH-like_DNA-bd_sf"/>
</dbReference>
<evidence type="ECO:0000259" key="10">
    <source>
        <dbReference type="PROSITE" id="PS51755"/>
    </source>
</evidence>
<dbReference type="EMBL" id="BAAAQM010000053">
    <property type="protein sequence ID" value="GAA1995135.1"/>
    <property type="molecule type" value="Genomic_DNA"/>
</dbReference>
<feature type="region of interest" description="Disordered" evidence="8">
    <location>
        <begin position="117"/>
        <end position="141"/>
    </location>
</feature>
<dbReference type="PANTHER" id="PTHR48111">
    <property type="entry name" value="REGULATOR OF RPOS"/>
    <property type="match status" value="1"/>
</dbReference>
<dbReference type="InterPro" id="IPR001867">
    <property type="entry name" value="OmpR/PhoB-type_DNA-bd"/>
</dbReference>
<keyword evidence="2" id="KW-0805">Transcription regulation</keyword>
<dbReference type="InterPro" id="IPR039420">
    <property type="entry name" value="WalR-like"/>
</dbReference>
<dbReference type="SMART" id="SM00448">
    <property type="entry name" value="REC"/>
    <property type="match status" value="1"/>
</dbReference>
<keyword evidence="4" id="KW-0804">Transcription</keyword>
<dbReference type="Gene3D" id="1.10.10.10">
    <property type="entry name" value="Winged helix-like DNA-binding domain superfamily/Winged helix DNA-binding domain"/>
    <property type="match status" value="1"/>
</dbReference>
<dbReference type="SUPFAM" id="SSF46894">
    <property type="entry name" value="C-terminal effector domain of the bipartite response regulators"/>
    <property type="match status" value="1"/>
</dbReference>
<organism evidence="11 12">
    <name type="scientific">Catenulispora subtropica</name>
    <dbReference type="NCBI Taxonomy" id="450798"/>
    <lineage>
        <taxon>Bacteria</taxon>
        <taxon>Bacillati</taxon>
        <taxon>Actinomycetota</taxon>
        <taxon>Actinomycetes</taxon>
        <taxon>Catenulisporales</taxon>
        <taxon>Catenulisporaceae</taxon>
        <taxon>Catenulispora</taxon>
    </lineage>
</organism>
<evidence type="ECO:0000313" key="11">
    <source>
        <dbReference type="EMBL" id="GAA1995135.1"/>
    </source>
</evidence>
<dbReference type="InterPro" id="IPR016032">
    <property type="entry name" value="Sig_transdc_resp-reg_C-effctor"/>
</dbReference>
<keyword evidence="12" id="KW-1185">Reference proteome</keyword>
<dbReference type="RefSeq" id="WP_344661433.1">
    <property type="nucleotide sequence ID" value="NZ_BAAAQM010000053.1"/>
</dbReference>
<dbReference type="InterPro" id="IPR001789">
    <property type="entry name" value="Sig_transdc_resp-reg_receiver"/>
</dbReference>
<dbReference type="PROSITE" id="PS51755">
    <property type="entry name" value="OMPR_PHOB"/>
    <property type="match status" value="1"/>
</dbReference>
<dbReference type="Pfam" id="PF00486">
    <property type="entry name" value="Trans_reg_C"/>
    <property type="match status" value="1"/>
</dbReference>
<reference evidence="12" key="1">
    <citation type="journal article" date="2019" name="Int. J. Syst. Evol. Microbiol.">
        <title>The Global Catalogue of Microorganisms (GCM) 10K type strain sequencing project: providing services to taxonomists for standard genome sequencing and annotation.</title>
        <authorList>
            <consortium name="The Broad Institute Genomics Platform"/>
            <consortium name="The Broad Institute Genome Sequencing Center for Infectious Disease"/>
            <person name="Wu L."/>
            <person name="Ma J."/>
        </authorList>
    </citation>
    <scope>NUCLEOTIDE SEQUENCE [LARGE SCALE GENOMIC DNA]</scope>
    <source>
        <strain evidence="12">JCM 16013</strain>
    </source>
</reference>
<protein>
    <recommendedName>
        <fullName evidence="5">Sensory transduction protein RegX3</fullName>
    </recommendedName>
</protein>
<comment type="caution">
    <text evidence="11">The sequence shown here is derived from an EMBL/GenBank/DDBJ whole genome shotgun (WGS) entry which is preliminary data.</text>
</comment>
<evidence type="ECO:0000256" key="4">
    <source>
        <dbReference type="ARBA" id="ARBA00023163"/>
    </source>
</evidence>
<dbReference type="InterPro" id="IPR011006">
    <property type="entry name" value="CheY-like_superfamily"/>
</dbReference>
<feature type="DNA-binding region" description="OmpR/PhoB-type" evidence="7">
    <location>
        <begin position="143"/>
        <end position="238"/>
    </location>
</feature>
<feature type="modified residue" description="4-aspartylphosphate" evidence="6">
    <location>
        <position position="46"/>
    </location>
</feature>
<evidence type="ECO:0000259" key="9">
    <source>
        <dbReference type="PROSITE" id="PS50110"/>
    </source>
</evidence>
<accession>A0ABP5ED07</accession>
<dbReference type="PROSITE" id="PS50110">
    <property type="entry name" value="RESPONSE_REGULATORY"/>
    <property type="match status" value="1"/>
</dbReference>
<dbReference type="Proteomes" id="UP001499854">
    <property type="component" value="Unassembled WGS sequence"/>
</dbReference>
<feature type="domain" description="OmpR/PhoB-type" evidence="10">
    <location>
        <begin position="143"/>
        <end position="238"/>
    </location>
</feature>
<feature type="domain" description="Response regulatory" evidence="9">
    <location>
        <begin position="1"/>
        <end position="110"/>
    </location>
</feature>
<evidence type="ECO:0000256" key="2">
    <source>
        <dbReference type="ARBA" id="ARBA00023015"/>
    </source>
</evidence>
<gene>
    <name evidence="11" type="ORF">GCM10009838_69710</name>
</gene>
<evidence type="ECO:0000256" key="7">
    <source>
        <dbReference type="PROSITE-ProRule" id="PRU01091"/>
    </source>
</evidence>
<evidence type="ECO:0000256" key="5">
    <source>
        <dbReference type="ARBA" id="ARBA00041201"/>
    </source>
</evidence>
<evidence type="ECO:0000313" key="12">
    <source>
        <dbReference type="Proteomes" id="UP001499854"/>
    </source>
</evidence>
<dbReference type="SMART" id="SM00862">
    <property type="entry name" value="Trans_reg_C"/>
    <property type="match status" value="1"/>
</dbReference>
<dbReference type="PANTHER" id="PTHR48111:SF72">
    <property type="entry name" value="SENSORY TRANSDUCTION PROTEIN REGX3"/>
    <property type="match status" value="1"/>
</dbReference>
<evidence type="ECO:0000256" key="1">
    <source>
        <dbReference type="ARBA" id="ARBA00022553"/>
    </source>
</evidence>
<evidence type="ECO:0000256" key="8">
    <source>
        <dbReference type="SAM" id="MobiDB-lite"/>
    </source>
</evidence>
<name>A0ABP5ED07_9ACTN</name>
<evidence type="ECO:0000256" key="3">
    <source>
        <dbReference type="ARBA" id="ARBA00023125"/>
    </source>
</evidence>
<evidence type="ECO:0000256" key="6">
    <source>
        <dbReference type="PROSITE-ProRule" id="PRU00169"/>
    </source>
</evidence>
<dbReference type="Gene3D" id="3.40.50.2300">
    <property type="match status" value="1"/>
</dbReference>
<keyword evidence="3 7" id="KW-0238">DNA-binding</keyword>
<dbReference type="CDD" id="cd00383">
    <property type="entry name" value="trans_reg_C"/>
    <property type="match status" value="1"/>
</dbReference>
<proteinExistence type="predicted"/>
<keyword evidence="1 6" id="KW-0597">Phosphoprotein</keyword>
<dbReference type="SUPFAM" id="SSF52172">
    <property type="entry name" value="CheY-like"/>
    <property type="match status" value="1"/>
</dbReference>